<keyword evidence="2" id="KW-1185">Reference proteome</keyword>
<reference evidence="1 2" key="1">
    <citation type="journal article" date="2014" name="Appl. Environ. Microbiol.">
        <title>Insights into the Microbial Degradation of Rubber and Gutta-Percha by Analysis of the Complete Genome of Nocardia nova SH22a.</title>
        <authorList>
            <person name="Luo Q."/>
            <person name="Hiessl S."/>
            <person name="Poehlein A."/>
            <person name="Daniel R."/>
            <person name="Steinbuchel A."/>
        </authorList>
    </citation>
    <scope>NUCLEOTIDE SEQUENCE [LARGE SCALE GENOMIC DNA]</scope>
    <source>
        <strain evidence="1">SH22a</strain>
    </source>
</reference>
<name>W5TFA6_9NOCA</name>
<dbReference type="Proteomes" id="UP000019150">
    <property type="component" value="Chromosome"/>
</dbReference>
<dbReference type="KEGG" id="nno:NONO_c29090"/>
<dbReference type="Pfam" id="PF13523">
    <property type="entry name" value="Acetyltransf_8"/>
    <property type="match status" value="1"/>
</dbReference>
<dbReference type="EMBL" id="CP006850">
    <property type="protein sequence ID" value="AHH17698.1"/>
    <property type="molecule type" value="Genomic_DNA"/>
</dbReference>
<dbReference type="STRING" id="1415166.NONO_c29090"/>
<evidence type="ECO:0000313" key="2">
    <source>
        <dbReference type="Proteomes" id="UP000019150"/>
    </source>
</evidence>
<dbReference type="Gene3D" id="3.40.630.30">
    <property type="match status" value="1"/>
</dbReference>
<organism evidence="1 2">
    <name type="scientific">Nocardia nova SH22a</name>
    <dbReference type="NCBI Taxonomy" id="1415166"/>
    <lineage>
        <taxon>Bacteria</taxon>
        <taxon>Bacillati</taxon>
        <taxon>Actinomycetota</taxon>
        <taxon>Actinomycetes</taxon>
        <taxon>Mycobacteriales</taxon>
        <taxon>Nocardiaceae</taxon>
        <taxon>Nocardia</taxon>
    </lineage>
</organism>
<dbReference type="HOGENOM" id="CLU_1720446_0_0_11"/>
<dbReference type="AlphaFoldDB" id="W5TFA6"/>
<sequence length="152" mass="16273">MRVASPIVPAVPAPWNVDIRSRTTRGADLELARSGGVRVGVRLRRCVAGRLRDSYPVAGHDIEVEVSDPSEPEVLADLLGTLVPALWKAEPRCRRIIFAPLADDERTVAAARSCGFRPVVEVDLAEATVLLMVAEPGWVTALDGGLDDVPGT</sequence>
<gene>
    <name evidence="1" type="ORF">NONO_c29090</name>
</gene>
<proteinExistence type="predicted"/>
<dbReference type="OrthoDB" id="5083029at2"/>
<protein>
    <recommendedName>
        <fullName evidence="3">GNAT family N-acetyltransferase</fullName>
    </recommendedName>
</protein>
<evidence type="ECO:0008006" key="3">
    <source>
        <dbReference type="Google" id="ProtNLM"/>
    </source>
</evidence>
<dbReference type="PATRIC" id="fig|1415166.3.peg.2981"/>
<evidence type="ECO:0000313" key="1">
    <source>
        <dbReference type="EMBL" id="AHH17698.1"/>
    </source>
</evidence>
<dbReference type="eggNOG" id="ENOG502ZU1G">
    <property type="taxonomic scope" value="Bacteria"/>
</dbReference>
<accession>W5TFA6</accession>
<dbReference type="RefSeq" id="WP_025349160.1">
    <property type="nucleotide sequence ID" value="NZ_CP006850.1"/>
</dbReference>